<keyword evidence="4" id="KW-0251">Elongation factor</keyword>
<feature type="compositionally biased region" description="Basic and acidic residues" evidence="2">
    <location>
        <begin position="600"/>
        <end position="610"/>
    </location>
</feature>
<keyword evidence="5" id="KW-1185">Reference proteome</keyword>
<evidence type="ECO:0000256" key="2">
    <source>
        <dbReference type="SAM" id="MobiDB-lite"/>
    </source>
</evidence>
<dbReference type="AlphaFoldDB" id="A0A918BA11"/>
<sequence length="623" mass="66019">MHVVATAGHVDHGKSALLRALTGMEPDRWAEERRRGMTLDLGFVWTRLPGAGDLAFVDVPGHEWLVGNMLAGVGPVPAVLFVVAADQGWQPQSEEHLAVLDALGVRHGVLAVSRCDLADPAPAREEALARLARSSLGAVECVAVSPVTGAGLDGLRTALTRLARALPAADPAADVRLWADRVFTVRGRGTVVTGTLGAGTVRVGDHLELARDGRRLRVRGLETLKRSRPEAVAVARVAVNLHGPGAGTLRRGDALLTPGQWLTTDTVDVRLGDNTPSEDRSPARDLPRHLTLHIGSAAVPVTVRPLGGDTLRLRLAAPLPLRVADRALLRDPGRHRVPGGVTVLDVRPPPLTRRGAAAARVRDLGTAGGPAGAAAELRRRGLVRRGDLLAMGVRPPAGAGPVAGEWLADPAHWAGLRDGLRRAVEEHAARHPLEPGLPLEAARQALGLPERRLVEALLAADPALRQREGRLYGERTRPVLPPPVEAAVEEVRADLARAPFRAPEAERLERLDLTARTLAAAAAAGALLRIADGIVLLPGADARAAAVLARLEQPFTASEARRALDTTRRVVIPLLEHLDRHGWTVRLDGALRRCAAAADGTERAGGDGRESNPPARAARTPRF</sequence>
<dbReference type="Gene3D" id="3.40.50.300">
    <property type="entry name" value="P-loop containing nucleotide triphosphate hydrolases"/>
    <property type="match status" value="1"/>
</dbReference>
<dbReference type="GO" id="GO:0003924">
    <property type="term" value="F:GTPase activity"/>
    <property type="evidence" value="ECO:0007669"/>
    <property type="project" value="InterPro"/>
</dbReference>
<feature type="region of interest" description="Disordered" evidence="2">
    <location>
        <begin position="598"/>
        <end position="623"/>
    </location>
</feature>
<reference evidence="4" key="2">
    <citation type="submission" date="2020-09" db="EMBL/GenBank/DDBJ databases">
        <authorList>
            <person name="Sun Q."/>
            <person name="Ohkuma M."/>
        </authorList>
    </citation>
    <scope>NUCLEOTIDE SEQUENCE</scope>
    <source>
        <strain evidence="4">JCM 3131</strain>
    </source>
</reference>
<name>A0A918BA11_9ACTN</name>
<evidence type="ECO:0000256" key="1">
    <source>
        <dbReference type="ARBA" id="ARBA00023134"/>
    </source>
</evidence>
<dbReference type="InterPro" id="IPR015191">
    <property type="entry name" value="SelB_WHD4"/>
</dbReference>
<dbReference type="Pfam" id="PF03144">
    <property type="entry name" value="GTP_EFTU_D2"/>
    <property type="match status" value="1"/>
</dbReference>
<dbReference type="InterPro" id="IPR036390">
    <property type="entry name" value="WH_DNA-bd_sf"/>
</dbReference>
<dbReference type="InterPro" id="IPR027417">
    <property type="entry name" value="P-loop_NTPase"/>
</dbReference>
<reference evidence="4" key="1">
    <citation type="journal article" date="2014" name="Int. J. Syst. Evol. Microbiol.">
        <title>Complete genome sequence of Corynebacterium casei LMG S-19264T (=DSM 44701T), isolated from a smear-ripened cheese.</title>
        <authorList>
            <consortium name="US DOE Joint Genome Institute (JGI-PGF)"/>
            <person name="Walter F."/>
            <person name="Albersmeier A."/>
            <person name="Kalinowski J."/>
            <person name="Ruckert C."/>
        </authorList>
    </citation>
    <scope>NUCLEOTIDE SEQUENCE</scope>
    <source>
        <strain evidence="4">JCM 3131</strain>
    </source>
</reference>
<evidence type="ECO:0000313" key="5">
    <source>
        <dbReference type="Proteomes" id="UP000620156"/>
    </source>
</evidence>
<dbReference type="Gene3D" id="1.10.10.2770">
    <property type="match status" value="1"/>
</dbReference>
<keyword evidence="1" id="KW-0547">Nucleotide-binding</keyword>
<dbReference type="GO" id="GO:0001514">
    <property type="term" value="P:selenocysteine incorporation"/>
    <property type="evidence" value="ECO:0007669"/>
    <property type="project" value="InterPro"/>
</dbReference>
<comment type="caution">
    <text evidence="4">The sequence shown here is derived from an EMBL/GenBank/DDBJ whole genome shotgun (WGS) entry which is preliminary data.</text>
</comment>
<dbReference type="Pfam" id="PF09107">
    <property type="entry name" value="WHD_3rd_SelB"/>
    <property type="match status" value="1"/>
</dbReference>
<dbReference type="InterPro" id="IPR000795">
    <property type="entry name" value="T_Tr_GTP-bd_dom"/>
</dbReference>
<dbReference type="CDD" id="cd04171">
    <property type="entry name" value="SelB"/>
    <property type="match status" value="1"/>
</dbReference>
<dbReference type="GO" id="GO:0003746">
    <property type="term" value="F:translation elongation factor activity"/>
    <property type="evidence" value="ECO:0007669"/>
    <property type="project" value="UniProtKB-KW"/>
</dbReference>
<dbReference type="Gene3D" id="2.40.30.10">
    <property type="entry name" value="Translation factors"/>
    <property type="match status" value="1"/>
</dbReference>
<keyword evidence="4" id="KW-0648">Protein biosynthesis</keyword>
<dbReference type="Pfam" id="PF00009">
    <property type="entry name" value="GTP_EFTU"/>
    <property type="match status" value="1"/>
</dbReference>
<dbReference type="InterPro" id="IPR009000">
    <property type="entry name" value="Transl_B-barrel_sf"/>
</dbReference>
<dbReference type="GO" id="GO:0005525">
    <property type="term" value="F:GTP binding"/>
    <property type="evidence" value="ECO:0007669"/>
    <property type="project" value="UniProtKB-KW"/>
</dbReference>
<gene>
    <name evidence="4" type="primary">selB</name>
    <name evidence="4" type="ORF">GCM10010145_21240</name>
</gene>
<dbReference type="InterPro" id="IPR036388">
    <property type="entry name" value="WH-like_DNA-bd_sf"/>
</dbReference>
<dbReference type="EMBL" id="BMQK01000003">
    <property type="protein sequence ID" value="GGQ51663.1"/>
    <property type="molecule type" value="Genomic_DNA"/>
</dbReference>
<dbReference type="InterPro" id="IPR004161">
    <property type="entry name" value="EFTu-like_2"/>
</dbReference>
<accession>A0A918BA11</accession>
<dbReference type="PANTHER" id="PTHR43721">
    <property type="entry name" value="ELONGATION FACTOR TU-RELATED"/>
    <property type="match status" value="1"/>
</dbReference>
<dbReference type="InterPro" id="IPR050055">
    <property type="entry name" value="EF-Tu_GTPase"/>
</dbReference>
<feature type="domain" description="Tr-type G" evidence="3">
    <location>
        <begin position="1"/>
        <end position="172"/>
    </location>
</feature>
<dbReference type="GO" id="GO:0003723">
    <property type="term" value="F:RNA binding"/>
    <property type="evidence" value="ECO:0007669"/>
    <property type="project" value="InterPro"/>
</dbReference>
<dbReference type="GO" id="GO:0005829">
    <property type="term" value="C:cytosol"/>
    <property type="evidence" value="ECO:0007669"/>
    <property type="project" value="TreeGrafter"/>
</dbReference>
<dbReference type="PANTHER" id="PTHR43721:SF22">
    <property type="entry name" value="ELONGATION FACTOR TU, MITOCHONDRIAL"/>
    <property type="match status" value="1"/>
</dbReference>
<dbReference type="Proteomes" id="UP000620156">
    <property type="component" value="Unassembled WGS sequence"/>
</dbReference>
<dbReference type="SUPFAM" id="SSF46785">
    <property type="entry name" value="Winged helix' DNA-binding domain"/>
    <property type="match status" value="1"/>
</dbReference>
<proteinExistence type="predicted"/>
<evidence type="ECO:0000259" key="3">
    <source>
        <dbReference type="PROSITE" id="PS51722"/>
    </source>
</evidence>
<dbReference type="SUPFAM" id="SSF50447">
    <property type="entry name" value="Translation proteins"/>
    <property type="match status" value="1"/>
</dbReference>
<dbReference type="Gene3D" id="1.10.10.10">
    <property type="entry name" value="Winged helix-like DNA-binding domain superfamily/Winged helix DNA-binding domain"/>
    <property type="match status" value="1"/>
</dbReference>
<protein>
    <submittedName>
        <fullName evidence="4">Selenocysteine-specific translation elongation factor</fullName>
    </submittedName>
</protein>
<dbReference type="PROSITE" id="PS51722">
    <property type="entry name" value="G_TR_2"/>
    <property type="match status" value="1"/>
</dbReference>
<evidence type="ECO:0000313" key="4">
    <source>
        <dbReference type="EMBL" id="GGQ51663.1"/>
    </source>
</evidence>
<keyword evidence="1" id="KW-0342">GTP-binding</keyword>
<organism evidence="4 5">
    <name type="scientific">Streptomyces ruber</name>
    <dbReference type="NCBI Taxonomy" id="83378"/>
    <lineage>
        <taxon>Bacteria</taxon>
        <taxon>Bacillati</taxon>
        <taxon>Actinomycetota</taxon>
        <taxon>Actinomycetes</taxon>
        <taxon>Kitasatosporales</taxon>
        <taxon>Streptomycetaceae</taxon>
        <taxon>Streptomyces</taxon>
    </lineage>
</organism>
<dbReference type="SUPFAM" id="SSF52540">
    <property type="entry name" value="P-loop containing nucleoside triphosphate hydrolases"/>
    <property type="match status" value="1"/>
</dbReference>